<gene>
    <name evidence="2" type="ORF">B5V51_12390</name>
</gene>
<proteinExistence type="predicted"/>
<feature type="transmembrane region" description="Helical" evidence="1">
    <location>
        <begin position="35"/>
        <end position="56"/>
    </location>
</feature>
<accession>A0A2A4K700</accession>
<organism evidence="2">
    <name type="scientific">Heliothis virescens</name>
    <name type="common">Tobacco budworm moth</name>
    <dbReference type="NCBI Taxonomy" id="7102"/>
    <lineage>
        <taxon>Eukaryota</taxon>
        <taxon>Metazoa</taxon>
        <taxon>Ecdysozoa</taxon>
        <taxon>Arthropoda</taxon>
        <taxon>Hexapoda</taxon>
        <taxon>Insecta</taxon>
        <taxon>Pterygota</taxon>
        <taxon>Neoptera</taxon>
        <taxon>Endopterygota</taxon>
        <taxon>Lepidoptera</taxon>
        <taxon>Glossata</taxon>
        <taxon>Ditrysia</taxon>
        <taxon>Noctuoidea</taxon>
        <taxon>Noctuidae</taxon>
        <taxon>Heliothinae</taxon>
        <taxon>Heliothis</taxon>
    </lineage>
</organism>
<keyword evidence="1" id="KW-0472">Membrane</keyword>
<sequence length="89" mass="10174">MVLYQTLETFFSSLVNFQMLIEFIKTFGAPMESSVMIVLIYIWMLKAVFIQVALGLSFDRFYQSVEDVQDSCVLVTTSSCPTGKVCFYL</sequence>
<dbReference type="EMBL" id="NWSH01000066">
    <property type="protein sequence ID" value="PCG80011.1"/>
    <property type="molecule type" value="Genomic_DNA"/>
</dbReference>
<comment type="caution">
    <text evidence="2">The sequence shown here is derived from an EMBL/GenBank/DDBJ whole genome shotgun (WGS) entry which is preliminary data.</text>
</comment>
<evidence type="ECO:0000256" key="1">
    <source>
        <dbReference type="SAM" id="Phobius"/>
    </source>
</evidence>
<keyword evidence="1" id="KW-1133">Transmembrane helix</keyword>
<evidence type="ECO:0000313" key="2">
    <source>
        <dbReference type="EMBL" id="PCG80011.1"/>
    </source>
</evidence>
<name>A0A2A4K700_HELVI</name>
<reference evidence="2" key="1">
    <citation type="submission" date="2017-09" db="EMBL/GenBank/DDBJ databases">
        <title>Contemporary evolution of a Lepidopteran species, Heliothis virescens, in response to modern agricultural practices.</title>
        <authorList>
            <person name="Fritz M.L."/>
            <person name="Deyonke A.M."/>
            <person name="Papanicolaou A."/>
            <person name="Micinski S."/>
            <person name="Westbrook J."/>
            <person name="Gould F."/>
        </authorList>
    </citation>
    <scope>NUCLEOTIDE SEQUENCE [LARGE SCALE GENOMIC DNA]</scope>
    <source>
        <strain evidence="2">HvINT-</strain>
        <tissue evidence="2">Whole body</tissue>
    </source>
</reference>
<protein>
    <submittedName>
        <fullName evidence="2">Uncharacterized protein</fullName>
    </submittedName>
</protein>
<keyword evidence="1" id="KW-0812">Transmembrane</keyword>
<dbReference type="AlphaFoldDB" id="A0A2A4K700"/>